<evidence type="ECO:0000313" key="3">
    <source>
        <dbReference type="EMBL" id="ORC06909.1"/>
    </source>
</evidence>
<dbReference type="EMBL" id="UPHL01000132">
    <property type="protein sequence ID" value="VAZ85785.1"/>
    <property type="molecule type" value="Genomic_DNA"/>
</dbReference>
<feature type="transmembrane region" description="Helical" evidence="1">
    <location>
        <begin position="75"/>
        <end position="100"/>
    </location>
</feature>
<evidence type="ECO:0000313" key="4">
    <source>
        <dbReference type="EMBL" id="VAZ85785.1"/>
    </source>
</evidence>
<name>A0A1X0L7G2_9MYCO</name>
<protein>
    <submittedName>
        <fullName evidence="4">Uncharacterized protein</fullName>
    </submittedName>
</protein>
<proteinExistence type="predicted"/>
<feature type="transmembrane region" description="Helical" evidence="1">
    <location>
        <begin position="25"/>
        <end position="43"/>
    </location>
</feature>
<sequence>MTAWVHAFLTAGVSAAAAACSPGEIVWFVVSAGIAHWITAPASNGRYQGVWSMTAAAAVTAPILASWSLAHGGRLLMVATTVTAGLLGTALCAPLARVLAGADIDGAPRNQGRKCY</sequence>
<feature type="signal peptide" evidence="2">
    <location>
        <begin position="1"/>
        <end position="18"/>
    </location>
</feature>
<organism evidence="4 8">
    <name type="scientific">Mycobacterium persicum</name>
    <dbReference type="NCBI Taxonomy" id="1487726"/>
    <lineage>
        <taxon>Bacteria</taxon>
        <taxon>Bacillati</taxon>
        <taxon>Actinomycetota</taxon>
        <taxon>Actinomycetes</taxon>
        <taxon>Mycobacteriales</taxon>
        <taxon>Mycobacteriaceae</taxon>
        <taxon>Mycobacterium</taxon>
    </lineage>
</organism>
<dbReference type="Proteomes" id="UP000279331">
    <property type="component" value="Unassembled WGS sequence"/>
</dbReference>
<feature type="chain" id="PRO_5044567097" evidence="2">
    <location>
        <begin position="19"/>
        <end position="116"/>
    </location>
</feature>
<dbReference type="EMBL" id="UPHM01000124">
    <property type="protein sequence ID" value="VAZ99566.1"/>
    <property type="molecule type" value="Genomic_DNA"/>
</dbReference>
<gene>
    <name evidence="3" type="ORF">B4U45_10060</name>
    <name evidence="4" type="ORF">LAUMK42_04623</name>
    <name evidence="5" type="ORF">LAUMK4_04642</name>
</gene>
<dbReference type="RefSeq" id="WP_075546445.1">
    <property type="nucleotide sequence ID" value="NZ_MWKV01000001.1"/>
</dbReference>
<keyword evidence="7" id="KW-1185">Reference proteome</keyword>
<evidence type="ECO:0000313" key="5">
    <source>
        <dbReference type="EMBL" id="VAZ99566.1"/>
    </source>
</evidence>
<keyword evidence="1" id="KW-1133">Transmembrane helix</keyword>
<evidence type="ECO:0000313" key="7">
    <source>
        <dbReference type="Proteomes" id="UP000271464"/>
    </source>
</evidence>
<feature type="transmembrane region" description="Helical" evidence="1">
    <location>
        <begin position="50"/>
        <end position="69"/>
    </location>
</feature>
<keyword evidence="1" id="KW-0472">Membrane</keyword>
<dbReference type="Proteomes" id="UP000192335">
    <property type="component" value="Unassembled WGS sequence"/>
</dbReference>
<comment type="caution">
    <text evidence="4">The sequence shown here is derived from an EMBL/GenBank/DDBJ whole genome shotgun (WGS) entry which is preliminary data.</text>
</comment>
<keyword evidence="1" id="KW-0812">Transmembrane</keyword>
<evidence type="ECO:0000313" key="6">
    <source>
        <dbReference type="Proteomes" id="UP000192335"/>
    </source>
</evidence>
<dbReference type="EMBL" id="MWQA01000001">
    <property type="protein sequence ID" value="ORC06909.1"/>
    <property type="molecule type" value="Genomic_DNA"/>
</dbReference>
<keyword evidence="2" id="KW-0732">Signal</keyword>
<evidence type="ECO:0000256" key="1">
    <source>
        <dbReference type="SAM" id="Phobius"/>
    </source>
</evidence>
<reference evidence="7 8" key="2">
    <citation type="submission" date="2018-09" db="EMBL/GenBank/DDBJ databases">
        <authorList>
            <person name="Tagini F."/>
        </authorList>
    </citation>
    <scope>NUCLEOTIDE SEQUENCE [LARGE SCALE GENOMIC DNA]</scope>
    <source>
        <strain evidence="5 7">MK4</strain>
        <strain evidence="4 8">MK42</strain>
    </source>
</reference>
<dbReference type="AlphaFoldDB" id="A0A1X0L7G2"/>
<reference evidence="3 6" key="1">
    <citation type="submission" date="2017-02" db="EMBL/GenBank/DDBJ databases">
        <title>Mycobacterium kansasii genomes.</title>
        <authorList>
            <person name="Borowka P."/>
            <person name="Strapagiel D."/>
            <person name="Marciniak B."/>
            <person name="Lach J."/>
            <person name="Bakula Z."/>
            <person name="Van Ingen J."/>
            <person name="Safianowska A."/>
            <person name="Brzostek A."/>
            <person name="Dziadek J."/>
            <person name="Jagielski T."/>
        </authorList>
    </citation>
    <scope>NUCLEOTIDE SEQUENCE [LARGE SCALE GENOMIC DNA]</scope>
    <source>
        <strain evidence="3 6">12MK</strain>
    </source>
</reference>
<dbReference type="Proteomes" id="UP000271464">
    <property type="component" value="Unassembled WGS sequence"/>
</dbReference>
<evidence type="ECO:0000313" key="8">
    <source>
        <dbReference type="Proteomes" id="UP000279331"/>
    </source>
</evidence>
<accession>A0A1X0L7G2</accession>
<evidence type="ECO:0000256" key="2">
    <source>
        <dbReference type="SAM" id="SignalP"/>
    </source>
</evidence>